<protein>
    <submittedName>
        <fullName evidence="1">Uncharacterized protein</fullName>
    </submittedName>
</protein>
<dbReference type="Proteomes" id="UP000053201">
    <property type="component" value="Unassembled WGS sequence"/>
</dbReference>
<dbReference type="GeneID" id="27687266"/>
<sequence>MKDIAEPLIPHKYFTGQHPQVWSPQQFWANGGSKLEHPANVYYRSLEHIRNNEEGFAAERAAQLLDKYDSVIFRLKGRKHGCISRC</sequence>
<dbReference type="AlphaFoldDB" id="A0A0L0HGR8"/>
<proteinExistence type="predicted"/>
<accession>A0A0L0HGR8</accession>
<organism evidence="1 2">
    <name type="scientific">Spizellomyces punctatus (strain DAOM BR117)</name>
    <dbReference type="NCBI Taxonomy" id="645134"/>
    <lineage>
        <taxon>Eukaryota</taxon>
        <taxon>Fungi</taxon>
        <taxon>Fungi incertae sedis</taxon>
        <taxon>Chytridiomycota</taxon>
        <taxon>Chytridiomycota incertae sedis</taxon>
        <taxon>Chytridiomycetes</taxon>
        <taxon>Spizellomycetales</taxon>
        <taxon>Spizellomycetaceae</taxon>
        <taxon>Spizellomyces</taxon>
    </lineage>
</organism>
<dbReference type="EMBL" id="KQ257455">
    <property type="protein sequence ID" value="KND00651.1"/>
    <property type="molecule type" value="Genomic_DNA"/>
</dbReference>
<evidence type="ECO:0000313" key="1">
    <source>
        <dbReference type="EMBL" id="KND00651.1"/>
    </source>
</evidence>
<reference evidence="1 2" key="1">
    <citation type="submission" date="2009-08" db="EMBL/GenBank/DDBJ databases">
        <title>The Genome Sequence of Spizellomyces punctatus strain DAOM BR117.</title>
        <authorList>
            <consortium name="The Broad Institute Genome Sequencing Platform"/>
            <person name="Russ C."/>
            <person name="Cuomo C."/>
            <person name="Shea T."/>
            <person name="Young S.K."/>
            <person name="Zeng Q."/>
            <person name="Koehrsen M."/>
            <person name="Haas B."/>
            <person name="Borodovsky M."/>
            <person name="Guigo R."/>
            <person name="Alvarado L."/>
            <person name="Berlin A."/>
            <person name="Bochicchio J."/>
            <person name="Borenstein D."/>
            <person name="Chapman S."/>
            <person name="Chen Z."/>
            <person name="Engels R."/>
            <person name="Freedman E."/>
            <person name="Gellesch M."/>
            <person name="Goldberg J."/>
            <person name="Griggs A."/>
            <person name="Gujja S."/>
            <person name="Heiman D."/>
            <person name="Hepburn T."/>
            <person name="Howarth C."/>
            <person name="Jen D."/>
            <person name="Larson L."/>
            <person name="Lewis B."/>
            <person name="Mehta T."/>
            <person name="Park D."/>
            <person name="Pearson M."/>
            <person name="Roberts A."/>
            <person name="Saif S."/>
            <person name="Shenoy N."/>
            <person name="Sisk P."/>
            <person name="Stolte C."/>
            <person name="Sykes S."/>
            <person name="Thomson T."/>
            <person name="Walk T."/>
            <person name="White J."/>
            <person name="Yandava C."/>
            <person name="Burger G."/>
            <person name="Gray M.W."/>
            <person name="Holland P.W.H."/>
            <person name="King N."/>
            <person name="Lang F.B.F."/>
            <person name="Roger A.J."/>
            <person name="Ruiz-Trillo I."/>
            <person name="Lander E."/>
            <person name="Nusbaum C."/>
        </authorList>
    </citation>
    <scope>NUCLEOTIDE SEQUENCE [LARGE SCALE GENOMIC DNA]</scope>
    <source>
        <strain evidence="1 2">DAOM BR117</strain>
    </source>
</reference>
<name>A0A0L0HGR8_SPIPD</name>
<gene>
    <name evidence="1" type="ORF">SPPG_03776</name>
</gene>
<dbReference type="RefSeq" id="XP_016608690.1">
    <property type="nucleotide sequence ID" value="XM_016752025.1"/>
</dbReference>
<dbReference type="InParanoid" id="A0A0L0HGR8"/>
<keyword evidence="2" id="KW-1185">Reference proteome</keyword>
<dbReference type="VEuPathDB" id="FungiDB:SPPG_03776"/>
<evidence type="ECO:0000313" key="2">
    <source>
        <dbReference type="Proteomes" id="UP000053201"/>
    </source>
</evidence>